<dbReference type="EMBL" id="JAHYIQ010000044">
    <property type="protein sequence ID" value="KAK1118191.1"/>
    <property type="molecule type" value="Genomic_DNA"/>
</dbReference>
<dbReference type="Proteomes" id="UP001177670">
    <property type="component" value="Unassembled WGS sequence"/>
</dbReference>
<accession>A0AA40KFH8</accession>
<protein>
    <submittedName>
        <fullName evidence="1">Uncharacterized protein</fullName>
    </submittedName>
</protein>
<dbReference type="AlphaFoldDB" id="A0AA40KFH8"/>
<organism evidence="1 2">
    <name type="scientific">Melipona bicolor</name>
    <dbReference type="NCBI Taxonomy" id="60889"/>
    <lineage>
        <taxon>Eukaryota</taxon>
        <taxon>Metazoa</taxon>
        <taxon>Ecdysozoa</taxon>
        <taxon>Arthropoda</taxon>
        <taxon>Hexapoda</taxon>
        <taxon>Insecta</taxon>
        <taxon>Pterygota</taxon>
        <taxon>Neoptera</taxon>
        <taxon>Endopterygota</taxon>
        <taxon>Hymenoptera</taxon>
        <taxon>Apocrita</taxon>
        <taxon>Aculeata</taxon>
        <taxon>Apoidea</taxon>
        <taxon>Anthophila</taxon>
        <taxon>Apidae</taxon>
        <taxon>Melipona</taxon>
    </lineage>
</organism>
<evidence type="ECO:0000313" key="1">
    <source>
        <dbReference type="EMBL" id="KAK1118191.1"/>
    </source>
</evidence>
<sequence>MFKLAYFIVNYQLTINQIQQRRKAVSKLPIRQLRTPESDDRTLEKKNKINNCSMESTSGVGMTGQIFGRKWFPNESDFIEPPGGTYLPADFGRRLPPGPFIVPEFDKFDNTGSSGHCRPDTMVGGGLFENAHNNADLAVECIRRTFHFPFCLSFLPFFGLSFRDFPRLFADQIVRITAPPF</sequence>
<keyword evidence="2" id="KW-1185">Reference proteome</keyword>
<comment type="caution">
    <text evidence="1">The sequence shown here is derived from an EMBL/GenBank/DDBJ whole genome shotgun (WGS) entry which is preliminary data.</text>
</comment>
<evidence type="ECO:0000313" key="2">
    <source>
        <dbReference type="Proteomes" id="UP001177670"/>
    </source>
</evidence>
<reference evidence="1" key="1">
    <citation type="submission" date="2021-10" db="EMBL/GenBank/DDBJ databases">
        <title>Melipona bicolor Genome sequencing and assembly.</title>
        <authorList>
            <person name="Araujo N.S."/>
            <person name="Arias M.C."/>
        </authorList>
    </citation>
    <scope>NUCLEOTIDE SEQUENCE</scope>
    <source>
        <strain evidence="1">USP_2M_L1-L4_2017</strain>
        <tissue evidence="1">Whole body</tissue>
    </source>
</reference>
<gene>
    <name evidence="1" type="ORF">K0M31_015238</name>
</gene>
<name>A0AA40KFH8_9HYME</name>
<proteinExistence type="predicted"/>